<keyword evidence="3" id="KW-1185">Reference proteome</keyword>
<reference evidence="3" key="1">
    <citation type="journal article" date="2019" name="Int. J. Syst. Evol. Microbiol.">
        <title>The Global Catalogue of Microorganisms (GCM) 10K type strain sequencing project: providing services to taxonomists for standard genome sequencing and annotation.</title>
        <authorList>
            <consortium name="The Broad Institute Genomics Platform"/>
            <consortium name="The Broad Institute Genome Sequencing Center for Infectious Disease"/>
            <person name="Wu L."/>
            <person name="Ma J."/>
        </authorList>
    </citation>
    <scope>NUCLEOTIDE SEQUENCE [LARGE SCALE GENOMIC DNA]</scope>
    <source>
        <strain evidence="3">JCM 17906</strain>
    </source>
</reference>
<feature type="region of interest" description="Disordered" evidence="1">
    <location>
        <begin position="1"/>
        <end position="20"/>
    </location>
</feature>
<name>A0ABP8RFF7_9PSEU</name>
<evidence type="ECO:0000313" key="2">
    <source>
        <dbReference type="EMBL" id="GAA4536738.1"/>
    </source>
</evidence>
<evidence type="ECO:0000256" key="1">
    <source>
        <dbReference type="SAM" id="MobiDB-lite"/>
    </source>
</evidence>
<evidence type="ECO:0000313" key="3">
    <source>
        <dbReference type="Proteomes" id="UP001501598"/>
    </source>
</evidence>
<gene>
    <name evidence="2" type="ORF">GCM10023175_04070</name>
</gene>
<comment type="caution">
    <text evidence="2">The sequence shown here is derived from an EMBL/GenBank/DDBJ whole genome shotgun (WGS) entry which is preliminary data.</text>
</comment>
<sequence length="197" mass="21647">MPKYSPVCRADTPSSEPNIEQSIRAPCPVRVARRTAARIAYAAYRPVTKSPTGTPHFTGSPSGSPVTLIIPGRRLHGDVERALLRVRPDVPVPGHRAVDDRRVRLLRIGVGEPEPVEDPGPEVLQHDVGVADQLQRRLPAVVRLQVECDAALVPVERRETDAEPVRTVRVADERRPLPQPVALPRAFHLHDIGAQVC</sequence>
<organism evidence="2 3">
    <name type="scientific">Pseudonocardia xishanensis</name>
    <dbReference type="NCBI Taxonomy" id="630995"/>
    <lineage>
        <taxon>Bacteria</taxon>
        <taxon>Bacillati</taxon>
        <taxon>Actinomycetota</taxon>
        <taxon>Actinomycetes</taxon>
        <taxon>Pseudonocardiales</taxon>
        <taxon>Pseudonocardiaceae</taxon>
        <taxon>Pseudonocardia</taxon>
    </lineage>
</organism>
<proteinExistence type="predicted"/>
<dbReference type="EMBL" id="BAABGT010000005">
    <property type="protein sequence ID" value="GAA4536738.1"/>
    <property type="molecule type" value="Genomic_DNA"/>
</dbReference>
<accession>A0ABP8RFF7</accession>
<dbReference type="Proteomes" id="UP001501598">
    <property type="component" value="Unassembled WGS sequence"/>
</dbReference>
<protein>
    <submittedName>
        <fullName evidence="2">Uncharacterized protein</fullName>
    </submittedName>
</protein>